<evidence type="ECO:0000256" key="3">
    <source>
        <dbReference type="ARBA" id="ARBA00022801"/>
    </source>
</evidence>
<protein>
    <submittedName>
        <fullName evidence="6">Subtilisin-like serine protease</fullName>
    </submittedName>
</protein>
<feature type="domain" description="Peptidase S8/S53" evidence="5">
    <location>
        <begin position="169"/>
        <end position="438"/>
    </location>
</feature>
<dbReference type="GO" id="GO:0004252">
    <property type="term" value="F:serine-type endopeptidase activity"/>
    <property type="evidence" value="ECO:0007669"/>
    <property type="project" value="InterPro"/>
</dbReference>
<comment type="similarity">
    <text evidence="1">Belongs to the peptidase S8 family.</text>
</comment>
<dbReference type="Gene3D" id="3.40.50.200">
    <property type="entry name" value="Peptidase S8/S53 domain"/>
    <property type="match status" value="1"/>
</dbReference>
<sequence>MKKNSISILLCFCFSLLWAQTDTIKYRVSLKDKAETTYSLDHPEAFLSPKALERRQRQQISVDSTDLPVCRTYINRLEQLGVRVVHTGKWENFVTVSCSDTLLKDRMMALPFVQSVVKVWTATETADFPMERDSLINQWVTTDGELYGTAAQQIRLSKGDKLHEAGFRGQGMTIAVIDAGFQNVDRMKVMDNVQIVGTHDFVSSTDLNYIASNHGTTVLSCMAMNKPYVMVGTAPEASYWLLRSEEEATEFLVEEDNWAAAVEFADSVGVDIINTSLGYYSFDDESMNYRLCDLNGRVSLMSRQASRLADKGILLVCSAGNSGLSVWKKITPPADARHILAVGAVDKQGVLATFSSVGNTSDGRVKPDVMAVGVAADVIYTNGIQSKANGTSYASPILCGMVACLWQACPTLTVKELITLVRSVGDRADCSDNIYGYGVPDLWKAYQQYLSTQSQH</sequence>
<dbReference type="AlphaFoldDB" id="J9CML4"/>
<dbReference type="InterPro" id="IPR000209">
    <property type="entry name" value="Peptidase_S8/S53_dom"/>
</dbReference>
<gene>
    <name evidence="6" type="ORF">EVA_10526</name>
</gene>
<keyword evidence="4" id="KW-0720">Serine protease</keyword>
<dbReference type="GO" id="GO:0006508">
    <property type="term" value="P:proteolysis"/>
    <property type="evidence" value="ECO:0007669"/>
    <property type="project" value="UniProtKB-KW"/>
</dbReference>
<evidence type="ECO:0000256" key="2">
    <source>
        <dbReference type="ARBA" id="ARBA00022670"/>
    </source>
</evidence>
<name>J9CML4_9ZZZZ</name>
<comment type="caution">
    <text evidence="6">The sequence shown here is derived from an EMBL/GenBank/DDBJ whole genome shotgun (WGS) entry which is preliminary data.</text>
</comment>
<dbReference type="InterPro" id="IPR036852">
    <property type="entry name" value="Peptidase_S8/S53_dom_sf"/>
</dbReference>
<dbReference type="CDD" id="cd07493">
    <property type="entry name" value="Peptidases_S8_9"/>
    <property type="match status" value="1"/>
</dbReference>
<dbReference type="PANTHER" id="PTHR43806:SF67">
    <property type="entry name" value="EGF-LIKE DOMAIN-CONTAINING PROTEIN"/>
    <property type="match status" value="1"/>
</dbReference>
<dbReference type="PIRSF" id="PIRSF037903">
    <property type="entry name" value="Subtilisin_rel_GFO_2223"/>
    <property type="match status" value="1"/>
</dbReference>
<dbReference type="PRINTS" id="PR00723">
    <property type="entry name" value="SUBTILISIN"/>
</dbReference>
<organism evidence="6">
    <name type="scientific">gut metagenome</name>
    <dbReference type="NCBI Taxonomy" id="749906"/>
    <lineage>
        <taxon>unclassified sequences</taxon>
        <taxon>metagenomes</taxon>
        <taxon>organismal metagenomes</taxon>
    </lineage>
</organism>
<dbReference type="InterPro" id="IPR050131">
    <property type="entry name" value="Peptidase_S8_subtilisin-like"/>
</dbReference>
<dbReference type="PANTHER" id="PTHR43806">
    <property type="entry name" value="PEPTIDASE S8"/>
    <property type="match status" value="1"/>
</dbReference>
<keyword evidence="2 6" id="KW-0645">Protease</keyword>
<dbReference type="InterPro" id="IPR017317">
    <property type="entry name" value="Pept_S8_subtilisin_bacteroid-2"/>
</dbReference>
<evidence type="ECO:0000313" key="6">
    <source>
        <dbReference type="EMBL" id="EJX01346.1"/>
    </source>
</evidence>
<reference evidence="6" key="1">
    <citation type="journal article" date="2012" name="PLoS ONE">
        <title>Gene sets for utilization of primary and secondary nutrition supplies in the distal gut of endangered iberian lynx.</title>
        <authorList>
            <person name="Alcaide M."/>
            <person name="Messina E."/>
            <person name="Richter M."/>
            <person name="Bargiela R."/>
            <person name="Peplies J."/>
            <person name="Huws S.A."/>
            <person name="Newbold C.J."/>
            <person name="Golyshin P.N."/>
            <person name="Simon M.A."/>
            <person name="Lopez G."/>
            <person name="Yakimov M.M."/>
            <person name="Ferrer M."/>
        </authorList>
    </citation>
    <scope>NUCLEOTIDE SEQUENCE</scope>
</reference>
<evidence type="ECO:0000259" key="5">
    <source>
        <dbReference type="Pfam" id="PF00082"/>
    </source>
</evidence>
<dbReference type="InterPro" id="IPR023827">
    <property type="entry name" value="Peptidase_S8_Asp-AS"/>
</dbReference>
<dbReference type="PROSITE" id="PS51892">
    <property type="entry name" value="SUBTILASE"/>
    <property type="match status" value="1"/>
</dbReference>
<keyword evidence="3" id="KW-0378">Hydrolase</keyword>
<evidence type="ECO:0000256" key="1">
    <source>
        <dbReference type="ARBA" id="ARBA00011073"/>
    </source>
</evidence>
<evidence type="ECO:0000256" key="4">
    <source>
        <dbReference type="ARBA" id="ARBA00022825"/>
    </source>
</evidence>
<proteinExistence type="inferred from homology"/>
<dbReference type="SUPFAM" id="SSF52743">
    <property type="entry name" value="Subtilisin-like"/>
    <property type="match status" value="1"/>
</dbReference>
<dbReference type="Pfam" id="PF00082">
    <property type="entry name" value="Peptidase_S8"/>
    <property type="match status" value="1"/>
</dbReference>
<dbReference type="InterPro" id="IPR015500">
    <property type="entry name" value="Peptidase_S8_subtilisin-rel"/>
</dbReference>
<dbReference type="EMBL" id="AMCI01002987">
    <property type="protein sequence ID" value="EJX01346.1"/>
    <property type="molecule type" value="Genomic_DNA"/>
</dbReference>
<accession>J9CML4</accession>
<dbReference type="PROSITE" id="PS00136">
    <property type="entry name" value="SUBTILASE_ASP"/>
    <property type="match status" value="1"/>
</dbReference>